<protein>
    <submittedName>
        <fullName evidence="1">Uncharacterized protein</fullName>
    </submittedName>
</protein>
<evidence type="ECO:0000313" key="1">
    <source>
        <dbReference type="EMBL" id="KAG0421209.1"/>
    </source>
</evidence>
<sequence>MPNNLKVVIGGQEASVLVSTRADYSPSGSGKSKRQKNRRRPQNGSSNRPSTSSILKEGGPSGATPGQRGRSGSFPRLPQHERQSRRDVSHGPGTRDNSTSSQHRSRSSSRRRSPSIHGRQNQRRNSRSPSRNGRQLTGSNQTNKARPLRNQANLTR</sequence>
<comment type="caution">
    <text evidence="1">The sequence shown here is derived from an EMBL/GenBank/DDBJ whole genome shotgun (WGS) entry which is preliminary data.</text>
</comment>
<reference evidence="1 2" key="1">
    <citation type="journal article" date="2020" name="Cell">
        <title>Large-Scale Comparative Analyses of Tick Genomes Elucidate Their Genetic Diversity and Vector Capacities.</title>
        <authorList>
            <consortium name="Tick Genome and Microbiome Consortium (TIGMIC)"/>
            <person name="Jia N."/>
            <person name="Wang J."/>
            <person name="Shi W."/>
            <person name="Du L."/>
            <person name="Sun Y."/>
            <person name="Zhan W."/>
            <person name="Jiang J.F."/>
            <person name="Wang Q."/>
            <person name="Zhang B."/>
            <person name="Ji P."/>
            <person name="Bell-Sakyi L."/>
            <person name="Cui X.M."/>
            <person name="Yuan T.T."/>
            <person name="Jiang B.G."/>
            <person name="Yang W.F."/>
            <person name="Lam T.T."/>
            <person name="Chang Q.C."/>
            <person name="Ding S.J."/>
            <person name="Wang X.J."/>
            <person name="Zhu J.G."/>
            <person name="Ruan X.D."/>
            <person name="Zhao L."/>
            <person name="Wei J.T."/>
            <person name="Ye R.Z."/>
            <person name="Que T.C."/>
            <person name="Du C.H."/>
            <person name="Zhou Y.H."/>
            <person name="Cheng J.X."/>
            <person name="Dai P.F."/>
            <person name="Guo W.B."/>
            <person name="Han X.H."/>
            <person name="Huang E.J."/>
            <person name="Li L.F."/>
            <person name="Wei W."/>
            <person name="Gao Y.C."/>
            <person name="Liu J.Z."/>
            <person name="Shao H.Z."/>
            <person name="Wang X."/>
            <person name="Wang C.C."/>
            <person name="Yang T.C."/>
            <person name="Huo Q.B."/>
            <person name="Li W."/>
            <person name="Chen H.Y."/>
            <person name="Chen S.E."/>
            <person name="Zhou L.G."/>
            <person name="Ni X.B."/>
            <person name="Tian J.H."/>
            <person name="Sheng Y."/>
            <person name="Liu T."/>
            <person name="Pan Y.S."/>
            <person name="Xia L.Y."/>
            <person name="Li J."/>
            <person name="Zhao F."/>
            <person name="Cao W.C."/>
        </authorList>
    </citation>
    <scope>NUCLEOTIDE SEQUENCE [LARGE SCALE GENOMIC DNA]</scope>
    <source>
        <strain evidence="1">Iper-2018</strain>
    </source>
</reference>
<gene>
    <name evidence="1" type="ORF">HPB47_002892</name>
</gene>
<evidence type="ECO:0000313" key="2">
    <source>
        <dbReference type="Proteomes" id="UP000805193"/>
    </source>
</evidence>
<dbReference type="Proteomes" id="UP000805193">
    <property type="component" value="Unassembled WGS sequence"/>
</dbReference>
<organism evidence="1 2">
    <name type="scientific">Ixodes persulcatus</name>
    <name type="common">Taiga tick</name>
    <dbReference type="NCBI Taxonomy" id="34615"/>
    <lineage>
        <taxon>Eukaryota</taxon>
        <taxon>Metazoa</taxon>
        <taxon>Ecdysozoa</taxon>
        <taxon>Arthropoda</taxon>
        <taxon>Chelicerata</taxon>
        <taxon>Arachnida</taxon>
        <taxon>Acari</taxon>
        <taxon>Parasitiformes</taxon>
        <taxon>Ixodida</taxon>
        <taxon>Ixodoidea</taxon>
        <taxon>Ixodidae</taxon>
        <taxon>Ixodinae</taxon>
        <taxon>Ixodes</taxon>
    </lineage>
</organism>
<proteinExistence type="predicted"/>
<accession>A0AC60PJZ5</accession>
<name>A0AC60PJZ5_IXOPE</name>
<dbReference type="EMBL" id="JABSTQ010010405">
    <property type="protein sequence ID" value="KAG0421209.1"/>
    <property type="molecule type" value="Genomic_DNA"/>
</dbReference>
<keyword evidence="2" id="KW-1185">Reference proteome</keyword>